<feature type="signal peptide" evidence="1">
    <location>
        <begin position="1"/>
        <end position="31"/>
    </location>
</feature>
<evidence type="ECO:0000256" key="1">
    <source>
        <dbReference type="SAM" id="SignalP"/>
    </source>
</evidence>
<protein>
    <submittedName>
        <fullName evidence="2">Plastid delta-12 fatty acid desaturase</fullName>
        <ecNumber evidence="2">1.14.19.6</ecNumber>
    </submittedName>
</protein>
<reference evidence="2" key="1">
    <citation type="submission" date="2013-01" db="EMBL/GenBank/DDBJ databases">
        <authorList>
            <person name="Josephine A."/>
            <person name="Vijaya Raghavan R."/>
            <person name="Dharani G."/>
            <person name="Kumar T.S."/>
            <person name="Thilagam G.M.L."/>
            <person name="Peter D.M."/>
            <person name="Thirupathi K."/>
            <person name="Sucheta S."/>
            <person name="Divya S."/>
            <person name="Ahmed S."/>
            <person name="Sharma A."/>
            <person name="Jayapriyan K.R."/>
            <person name="Dheenan P.S."/>
            <person name="Vinithkumar N.V."/>
            <person name="Vijayakumaran M."/>
            <person name="Kirubagaran R."/>
        </authorList>
    </citation>
    <scope>NUCLEOTIDE SEQUENCE</scope>
    <source>
        <strain evidence="2">NIOT-74</strain>
    </source>
</reference>
<organism evidence="2">
    <name type="scientific">Chlorella vulgaris</name>
    <name type="common">Green alga</name>
    <dbReference type="NCBI Taxonomy" id="3077"/>
    <lineage>
        <taxon>Eukaryota</taxon>
        <taxon>Viridiplantae</taxon>
        <taxon>Chlorophyta</taxon>
        <taxon>core chlorophytes</taxon>
        <taxon>Trebouxiophyceae</taxon>
        <taxon>Chlorellales</taxon>
        <taxon>Chlorellaceae</taxon>
        <taxon>Chlorella clade</taxon>
        <taxon>Chlorella</taxon>
    </lineage>
</organism>
<proteinExistence type="predicted"/>
<name>M1S191_CHLVU</name>
<dbReference type="EMBL" id="KC436304">
    <property type="protein sequence ID" value="AGG19433.1"/>
    <property type="molecule type" value="Genomic_DNA"/>
</dbReference>
<keyword evidence="2" id="KW-0560">Oxidoreductase</keyword>
<sequence length="101" mass="10710">PSRAIFAPPLWPAALGMRGMIMMAGLIPGRALLQALCAAGVGDISPQLCIPPVTLFARAIAICDVPQCRGLRLHRVLNGEKAPRVPQHCAAWCRGAPPPLR</sequence>
<accession>M1S191</accession>
<evidence type="ECO:0000313" key="2">
    <source>
        <dbReference type="EMBL" id="AGG19433.1"/>
    </source>
</evidence>
<keyword evidence="1" id="KW-0732">Signal</keyword>
<dbReference type="GO" id="GO:0102985">
    <property type="term" value="F:acyl-CoA (9+3)-desaturase activity"/>
    <property type="evidence" value="ECO:0007669"/>
    <property type="project" value="UniProtKB-EC"/>
</dbReference>
<feature type="chain" id="PRO_5004017772" evidence="1">
    <location>
        <begin position="32"/>
        <end position="101"/>
    </location>
</feature>
<dbReference type="EC" id="1.14.19.6" evidence="2"/>
<dbReference type="AlphaFoldDB" id="M1S191"/>
<feature type="non-terminal residue" evidence="2">
    <location>
        <position position="1"/>
    </location>
</feature>